<dbReference type="InterPro" id="IPR036866">
    <property type="entry name" value="RibonucZ/Hydroxyglut_hydro"/>
</dbReference>
<dbReference type="AlphaFoldDB" id="A0A7W7RQB9"/>
<dbReference type="InterPro" id="IPR001018">
    <property type="entry name" value="Beta-lactamase_class-B_CS"/>
</dbReference>
<dbReference type="Gene3D" id="3.60.15.10">
    <property type="entry name" value="Ribonuclease Z/Hydroxyacylglutathione hydrolase-like"/>
    <property type="match status" value="1"/>
</dbReference>
<comment type="caution">
    <text evidence="6">The sequence shown here is derived from an EMBL/GenBank/DDBJ whole genome shotgun (WGS) entry which is preliminary data.</text>
</comment>
<dbReference type="PANTHER" id="PTHR23131">
    <property type="entry name" value="ENDORIBONUCLEASE LACTB2"/>
    <property type="match status" value="1"/>
</dbReference>
<organism evidence="6 7">
    <name type="scientific">Lipingzhangella halophila</name>
    <dbReference type="NCBI Taxonomy" id="1783352"/>
    <lineage>
        <taxon>Bacteria</taxon>
        <taxon>Bacillati</taxon>
        <taxon>Actinomycetota</taxon>
        <taxon>Actinomycetes</taxon>
        <taxon>Streptosporangiales</taxon>
        <taxon>Nocardiopsidaceae</taxon>
        <taxon>Lipingzhangella</taxon>
    </lineage>
</organism>
<dbReference type="GO" id="GO:0008800">
    <property type="term" value="F:beta-lactamase activity"/>
    <property type="evidence" value="ECO:0007669"/>
    <property type="project" value="InterPro"/>
</dbReference>
<evidence type="ECO:0000313" key="7">
    <source>
        <dbReference type="Proteomes" id="UP000523007"/>
    </source>
</evidence>
<dbReference type="CDD" id="cd16278">
    <property type="entry name" value="metallo-hydrolase-like_MBL-fold"/>
    <property type="match status" value="1"/>
</dbReference>
<accession>A0A7W7RQB9</accession>
<dbReference type="InterPro" id="IPR050662">
    <property type="entry name" value="Sec-metab_biosynth-thioest"/>
</dbReference>
<dbReference type="Gene3D" id="1.10.10.10">
    <property type="entry name" value="Winged helix-like DNA-binding domain superfamily/Winged helix DNA-binding domain"/>
    <property type="match status" value="1"/>
</dbReference>
<dbReference type="Pfam" id="PF17778">
    <property type="entry name" value="WHD_BLACT"/>
    <property type="match status" value="1"/>
</dbReference>
<evidence type="ECO:0000259" key="5">
    <source>
        <dbReference type="SMART" id="SM00849"/>
    </source>
</evidence>
<protein>
    <submittedName>
        <fullName evidence="6">Glyoxylase-like metal-dependent hydrolase (Beta-lactamase superfamily II)</fullName>
    </submittedName>
</protein>
<dbReference type="PROSITE" id="PS00743">
    <property type="entry name" value="BETA_LACTAMASE_B_1"/>
    <property type="match status" value="1"/>
</dbReference>
<comment type="cofactor">
    <cofactor evidence="1">
        <name>Zn(2+)</name>
        <dbReference type="ChEBI" id="CHEBI:29105"/>
    </cofactor>
</comment>
<dbReference type="GO" id="GO:0017001">
    <property type="term" value="P:antibiotic catabolic process"/>
    <property type="evidence" value="ECO:0007669"/>
    <property type="project" value="InterPro"/>
</dbReference>
<dbReference type="InterPro" id="IPR036388">
    <property type="entry name" value="WH-like_DNA-bd_sf"/>
</dbReference>
<keyword evidence="2" id="KW-0479">Metal-binding</keyword>
<feature type="domain" description="Metallo-beta-lactamase" evidence="5">
    <location>
        <begin position="5"/>
        <end position="169"/>
    </location>
</feature>
<dbReference type="Proteomes" id="UP000523007">
    <property type="component" value="Unassembled WGS sequence"/>
</dbReference>
<dbReference type="InterPro" id="IPR041516">
    <property type="entry name" value="LACTB2_WH"/>
</dbReference>
<keyword evidence="3 6" id="KW-0378">Hydrolase</keyword>
<sequence>MTLDGTNTWTLREPGARSVIVVDPGPNDERHLERVARTVQEQGAQVAVALLSHHHDDHTGGARYFAELTGAPVRALDPDFCVGGSPLRDGETVRADALEVRVVATPGHTKDSLSFHMPSDEVILTGDTVLGRGTAVITDDGGLADYLDSLYQLRDLAHSADVRALLPGHGPICTEPMLKLNEYISHREDRLAQVIDAVTAGDRTPEEIVARVYADIDPAVRPAALSSVRAQLRYLAKRGDIPVELGEEI</sequence>
<dbReference type="InterPro" id="IPR001279">
    <property type="entry name" value="Metallo-B-lactamas"/>
</dbReference>
<dbReference type="Pfam" id="PF00753">
    <property type="entry name" value="Lactamase_B"/>
    <property type="match status" value="1"/>
</dbReference>
<gene>
    <name evidence="6" type="ORF">F4561_006515</name>
</gene>
<evidence type="ECO:0000256" key="1">
    <source>
        <dbReference type="ARBA" id="ARBA00001947"/>
    </source>
</evidence>
<evidence type="ECO:0000313" key="6">
    <source>
        <dbReference type="EMBL" id="MBB4935621.1"/>
    </source>
</evidence>
<name>A0A7W7RQB9_9ACTN</name>
<keyword evidence="7" id="KW-1185">Reference proteome</keyword>
<keyword evidence="4" id="KW-0862">Zinc</keyword>
<evidence type="ECO:0000256" key="3">
    <source>
        <dbReference type="ARBA" id="ARBA00022801"/>
    </source>
</evidence>
<dbReference type="SMART" id="SM00849">
    <property type="entry name" value="Lactamase_B"/>
    <property type="match status" value="1"/>
</dbReference>
<dbReference type="GO" id="GO:0008270">
    <property type="term" value="F:zinc ion binding"/>
    <property type="evidence" value="ECO:0007669"/>
    <property type="project" value="InterPro"/>
</dbReference>
<proteinExistence type="predicted"/>
<reference evidence="6 7" key="1">
    <citation type="submission" date="2020-08" db="EMBL/GenBank/DDBJ databases">
        <title>Sequencing the genomes of 1000 actinobacteria strains.</title>
        <authorList>
            <person name="Klenk H.-P."/>
        </authorList>
    </citation>
    <scope>NUCLEOTIDE SEQUENCE [LARGE SCALE GENOMIC DNA]</scope>
    <source>
        <strain evidence="6 7">DSM 102030</strain>
    </source>
</reference>
<dbReference type="EMBL" id="JACHJT010000002">
    <property type="protein sequence ID" value="MBB4935621.1"/>
    <property type="molecule type" value="Genomic_DNA"/>
</dbReference>
<dbReference type="PANTHER" id="PTHR23131:SF0">
    <property type="entry name" value="ENDORIBONUCLEASE LACTB2"/>
    <property type="match status" value="1"/>
</dbReference>
<evidence type="ECO:0000256" key="2">
    <source>
        <dbReference type="ARBA" id="ARBA00022723"/>
    </source>
</evidence>
<evidence type="ECO:0000256" key="4">
    <source>
        <dbReference type="ARBA" id="ARBA00022833"/>
    </source>
</evidence>
<dbReference type="SUPFAM" id="SSF56281">
    <property type="entry name" value="Metallo-hydrolase/oxidoreductase"/>
    <property type="match status" value="1"/>
</dbReference>